<accession>A0A1Q2CVQ0</accession>
<gene>
    <name evidence="2" type="ORF">BW733_04335</name>
</gene>
<keyword evidence="3" id="KW-1185">Reference proteome</keyword>
<keyword evidence="1" id="KW-0812">Transmembrane</keyword>
<dbReference type="AlphaFoldDB" id="A0A1Q2CVQ0"/>
<evidence type="ECO:0000313" key="3">
    <source>
        <dbReference type="Proteomes" id="UP000188235"/>
    </source>
</evidence>
<feature type="transmembrane region" description="Helical" evidence="1">
    <location>
        <begin position="109"/>
        <end position="130"/>
    </location>
</feature>
<dbReference type="EMBL" id="CP019607">
    <property type="protein sequence ID" value="AQP50177.1"/>
    <property type="molecule type" value="Genomic_DNA"/>
</dbReference>
<dbReference type="RefSeq" id="WP_077348205.1">
    <property type="nucleotide sequence ID" value="NZ_CP019607.1"/>
</dbReference>
<keyword evidence="1" id="KW-1133">Transmembrane helix</keyword>
<protein>
    <submittedName>
        <fullName evidence="2">Uncharacterized protein</fullName>
    </submittedName>
</protein>
<dbReference type="OrthoDB" id="3729710at2"/>
<feature type="transmembrane region" description="Helical" evidence="1">
    <location>
        <begin position="83"/>
        <end position="103"/>
    </location>
</feature>
<proteinExistence type="predicted"/>
<feature type="transmembrane region" description="Helical" evidence="1">
    <location>
        <begin position="41"/>
        <end position="63"/>
    </location>
</feature>
<sequence length="159" mass="17613">MRERLRRKYLSLGIGEFTAIAVFVIGALIGVMPRLSGSEPLALWAALIPLCLILAQAGTYWLLARAWVGESTMPRGLAGFYRLLRIVNPILLLGGAVVIAMSLPIGPGALILAIAIWVFAVIEYLNYFVVRLSYPLSRWFQEVGSWRTPRLMIDVRDAA</sequence>
<keyword evidence="1" id="KW-0472">Membrane</keyword>
<reference evidence="2 3" key="1">
    <citation type="journal article" date="2008" name="Int. J. Syst. Evol. Microbiol.">
        <title>Tessaracoccus flavescens sp. nov., isolated from marine sediment.</title>
        <authorList>
            <person name="Lee D.W."/>
            <person name="Lee S.D."/>
        </authorList>
    </citation>
    <scope>NUCLEOTIDE SEQUENCE [LARGE SCALE GENOMIC DNA]</scope>
    <source>
        <strain evidence="2 3">SST-39T</strain>
    </source>
</reference>
<evidence type="ECO:0000256" key="1">
    <source>
        <dbReference type="SAM" id="Phobius"/>
    </source>
</evidence>
<organism evidence="2 3">
    <name type="scientific">Tessaracoccus flavescens</name>
    <dbReference type="NCBI Taxonomy" id="399497"/>
    <lineage>
        <taxon>Bacteria</taxon>
        <taxon>Bacillati</taxon>
        <taxon>Actinomycetota</taxon>
        <taxon>Actinomycetes</taxon>
        <taxon>Propionibacteriales</taxon>
        <taxon>Propionibacteriaceae</taxon>
        <taxon>Tessaracoccus</taxon>
    </lineage>
</organism>
<evidence type="ECO:0000313" key="2">
    <source>
        <dbReference type="EMBL" id="AQP50177.1"/>
    </source>
</evidence>
<dbReference type="KEGG" id="tfa:BW733_04335"/>
<dbReference type="STRING" id="399497.BW733_04335"/>
<dbReference type="Proteomes" id="UP000188235">
    <property type="component" value="Chromosome"/>
</dbReference>
<name>A0A1Q2CVQ0_9ACTN</name>
<feature type="transmembrane region" description="Helical" evidence="1">
    <location>
        <begin position="12"/>
        <end position="35"/>
    </location>
</feature>